<name>A0A6A8NJU9_ENTFC</name>
<dbReference type="InterPro" id="IPR019292">
    <property type="entry name" value="McrC"/>
</dbReference>
<dbReference type="Pfam" id="PF10117">
    <property type="entry name" value="McrBC"/>
    <property type="match status" value="1"/>
</dbReference>
<sequence length="435" mass="50968">MSNREKRLITVREFQPIFAEQYIDGVYISKKDIQELRNYIDEQNSKKLAGHTGINEFLKPIKNGVQVNNYVGIIQTNSDLTIEILPKIYGKNWKATDAHIIRELFLRMIRTIKRVDGKTFNMANLNSRKSNLLELFISMFLAESDQIIKRGLKSTYIAVQSNEKFLKGKLLMMQQLRKNSINQSNFYNEFDEFLINSPENQLIKTTLEFLLSQSRDNTNLRLIREQLQFFNLVDSTRYPERTYQKIQVGRNYNYYEQTIDWCRIFLSRKSFTSFKGSSLAIAILFPMENIFESYIAALVKKTLSNCQVSSQDKKYSLFDKTSETKAGYNLRPDLVVRRGNTKTTIADTKWKILDGNGPSQADVYQMYAYYTRYRQKNENVDRVILIYPYSENYPNSEYRSLTTEMQKLTARIQVKFVDLLSNSIESDIAELFLLS</sequence>
<dbReference type="EMBL" id="WLYP01000009">
    <property type="protein sequence ID" value="MTD36117.1"/>
    <property type="molecule type" value="Genomic_DNA"/>
</dbReference>
<evidence type="ECO:0008006" key="2">
    <source>
        <dbReference type="Google" id="ProtNLM"/>
    </source>
</evidence>
<organism evidence="1">
    <name type="scientific">Enterococcus faecium</name>
    <name type="common">Streptococcus faecium</name>
    <dbReference type="NCBI Taxonomy" id="1352"/>
    <lineage>
        <taxon>Bacteria</taxon>
        <taxon>Bacillati</taxon>
        <taxon>Bacillota</taxon>
        <taxon>Bacilli</taxon>
        <taxon>Lactobacillales</taxon>
        <taxon>Enterococcaceae</taxon>
        <taxon>Enterococcus</taxon>
    </lineage>
</organism>
<dbReference type="PANTHER" id="PTHR38733">
    <property type="entry name" value="PROTEIN MCRC"/>
    <property type="match status" value="1"/>
</dbReference>
<protein>
    <recommendedName>
        <fullName evidence="2">Restriction endonuclease</fullName>
    </recommendedName>
</protein>
<dbReference type="PANTHER" id="PTHR38733:SF1">
    <property type="entry name" value="TYPE IV METHYL-DIRECTED RESTRICTION ENZYME ECOKMCRBC"/>
    <property type="match status" value="1"/>
</dbReference>
<reference evidence="1" key="1">
    <citation type="submission" date="2019-10" db="EMBL/GenBank/DDBJ databases">
        <title>Identification of the same linezolid-resistant Tn6246::fexB-poxtA-carrying Enterococcus faecium strain colonizing a hospitalized patient and bovines in different continents.</title>
        <authorList>
            <person name="Tedim A.P."/>
            <person name="Freitas A.R."/>
            <person name="Novais C."/>
            <person name="Duarte B."/>
            <person name="Elghaieb H."/>
            <person name="Abbassi M.S."/>
            <person name="Peixe L."/>
        </authorList>
    </citation>
    <scope>NUCLEOTIDE SEQUENCE</scope>
    <source>
        <strain evidence="1">2FEZ</strain>
    </source>
</reference>
<evidence type="ECO:0000313" key="1">
    <source>
        <dbReference type="EMBL" id="MTD36117.1"/>
    </source>
</evidence>
<proteinExistence type="predicted"/>
<comment type="caution">
    <text evidence="1">The sequence shown here is derived from an EMBL/GenBank/DDBJ whole genome shotgun (WGS) entry which is preliminary data.</text>
</comment>
<dbReference type="AlphaFoldDB" id="A0A6A8NJU9"/>
<gene>
    <name evidence="1" type="ORF">GKZ95_09545</name>
</gene>
<dbReference type="RefSeq" id="WP_002333235.1">
    <property type="nucleotide sequence ID" value="NZ_CABGJP010000002.1"/>
</dbReference>
<accession>A0A6A8NJU9</accession>